<evidence type="ECO:0000313" key="3">
    <source>
        <dbReference type="EMBL" id="PCF50113.1"/>
    </source>
</evidence>
<dbReference type="RefSeq" id="WP_096597424.1">
    <property type="nucleotide sequence ID" value="NZ_LR134263.1"/>
</dbReference>
<dbReference type="InterPro" id="IPR019039">
    <property type="entry name" value="T4-Rnl1-like_N"/>
</dbReference>
<dbReference type="AlphaFoldDB" id="A0AAX0QTE2"/>
<evidence type="ECO:0000313" key="5">
    <source>
        <dbReference type="Proteomes" id="UP000217473"/>
    </source>
</evidence>
<dbReference type="Pfam" id="PF13671">
    <property type="entry name" value="AAA_33"/>
    <property type="match status" value="1"/>
</dbReference>
<dbReference type="GO" id="GO:0003972">
    <property type="term" value="F:RNA ligase (ATP) activity"/>
    <property type="evidence" value="ECO:0007669"/>
    <property type="project" value="TreeGrafter"/>
</dbReference>
<feature type="domain" description="T4 RNA ligase 1-like N-terminal" evidence="2">
    <location>
        <begin position="492"/>
        <end position="706"/>
    </location>
</feature>
<keyword evidence="6" id="KW-1185">Reference proteome</keyword>
<comment type="caution">
    <text evidence="3">The sequence shown here is derived from an EMBL/GenBank/DDBJ whole genome shotgun (WGS) entry which is preliminary data.</text>
</comment>
<dbReference type="PANTHER" id="PTHR32004:SF1">
    <property type="entry name" value="TRNA LIGASE"/>
    <property type="match status" value="1"/>
</dbReference>
<name>A0AAX0QTE2_9STAP</name>
<dbReference type="SUPFAM" id="SSF56300">
    <property type="entry name" value="Metallo-dependent phosphatases"/>
    <property type="match status" value="1"/>
</dbReference>
<organism evidence="3 5">
    <name type="scientific">Staphylococcus delphini</name>
    <dbReference type="NCBI Taxonomy" id="53344"/>
    <lineage>
        <taxon>Bacteria</taxon>
        <taxon>Bacillati</taxon>
        <taxon>Bacillota</taxon>
        <taxon>Bacilli</taxon>
        <taxon>Bacillales</taxon>
        <taxon>Staphylococcaceae</taxon>
        <taxon>Staphylococcus</taxon>
        <taxon>Staphylococcus intermedius group</taxon>
    </lineage>
</organism>
<evidence type="ECO:0000259" key="2">
    <source>
        <dbReference type="Pfam" id="PF09511"/>
    </source>
</evidence>
<protein>
    <submittedName>
        <fullName evidence="3">Uncharacterized protein</fullName>
    </submittedName>
</protein>
<dbReference type="Pfam" id="PF00149">
    <property type="entry name" value="Metallophos"/>
    <property type="match status" value="1"/>
</dbReference>
<dbReference type="GO" id="GO:0016787">
    <property type="term" value="F:hydrolase activity"/>
    <property type="evidence" value="ECO:0007669"/>
    <property type="project" value="InterPro"/>
</dbReference>
<evidence type="ECO:0000259" key="1">
    <source>
        <dbReference type="Pfam" id="PF00149"/>
    </source>
</evidence>
<sequence length="768" mass="90366">MKQLVLLRGAPASGKSTFLKENGLEPFALSPDVLRYSAPVVNETGQLVMSQENDNKVWKLLFEILEERMKNGDFIIVDATHSTAKLINKYKKLRESYGYRTYVVDFDIPLEECLKRNSRRKEYEFVPEEAIENIHERLKYENIPSFAKVLKPEELLEEIEWKVQDFNQFNKVKVIGDVHGCYTALNELVTYEEIADNQDTAYIFVGDLFDRGLENAKVFEFIESIYNLSNVFLIEGNHERHLRTYIKVYDELIDELNYSLGDTEKDKYNKMYKYIKSRGFIQTTLKEFLDSGITKDRVKPILRKLLQCLYFELNGSQYIVTHGGILPNMIPNLNLVSTSQLINGIGGYEFEIDDEWSDENFYMIQNRIIQIHGHRNLYRIPLDVDASSINLEGRVEKGGHLRAITIIKGNPFVKNKIETHEIKNDVFDSKWLISDDYTEKLDVDLTVEQFIDAAKSDRKYIKVQNQYDNVCSVNFTSKLFNSGKWNQLAVHARGLFVKDDGADSVVKGRAYNKFFNIDENKKNKLDKLIDRLEFPVKAYRKENGYLGILFYDSDIDELVYASKSKTHKAKYDNQYALWFKDIVENALSVDELERLKNELKEYNASAVFEVIDVKNDPHIAKYDRSKIILLDVVKNQLQFERVSEDYSRELAAMIGLEHKELEFTFNNWQDFYQWYKVQIKSLDAKHEGWVLEDSKGYMLKIKSKWYKDWKYIRKFIGKINTGYSPKQFILQSNHEVRDFYYWYKKNGKKTDRDSDLIRLRDEFYEQEG</sequence>
<dbReference type="InterPro" id="IPR004843">
    <property type="entry name" value="Calcineurin-like_PHP"/>
</dbReference>
<dbReference type="Proteomes" id="UP000217473">
    <property type="component" value="Unassembled WGS sequence"/>
</dbReference>
<gene>
    <name evidence="3" type="ORF">B5C07_07865</name>
    <name evidence="4" type="ORF">CDL68_01560</name>
</gene>
<dbReference type="Gene3D" id="3.40.50.300">
    <property type="entry name" value="P-loop containing nucleotide triphosphate hydrolases"/>
    <property type="match status" value="1"/>
</dbReference>
<evidence type="ECO:0000313" key="4">
    <source>
        <dbReference type="EMBL" id="RIZ56255.1"/>
    </source>
</evidence>
<dbReference type="GO" id="GO:0006388">
    <property type="term" value="P:tRNA splicing, via endonucleolytic cleavage and ligation"/>
    <property type="evidence" value="ECO:0007669"/>
    <property type="project" value="TreeGrafter"/>
</dbReference>
<accession>A0AAX0QTE2</accession>
<proteinExistence type="predicted"/>
<feature type="domain" description="Calcineurin-like phosphoesterase" evidence="1">
    <location>
        <begin position="171"/>
        <end position="378"/>
    </location>
</feature>
<dbReference type="EMBL" id="NIPK01000002">
    <property type="protein sequence ID" value="RIZ56255.1"/>
    <property type="molecule type" value="Genomic_DNA"/>
</dbReference>
<dbReference type="InterPro" id="IPR027417">
    <property type="entry name" value="P-loop_NTPase"/>
</dbReference>
<evidence type="ECO:0000313" key="6">
    <source>
        <dbReference type="Proteomes" id="UP000266198"/>
    </source>
</evidence>
<dbReference type="Pfam" id="PF09511">
    <property type="entry name" value="RNA_lig_T4_1"/>
    <property type="match status" value="1"/>
</dbReference>
<dbReference type="Gene3D" id="3.60.21.10">
    <property type="match status" value="1"/>
</dbReference>
<dbReference type="PANTHER" id="PTHR32004">
    <property type="entry name" value="TRNA LIGASE"/>
    <property type="match status" value="1"/>
</dbReference>
<dbReference type="InterPro" id="IPR029052">
    <property type="entry name" value="Metallo-depent_PP-like"/>
</dbReference>
<reference evidence="3 5" key="1">
    <citation type="journal article" date="2017" name="PLoS ONE">
        <title>Development of a real-time PCR for detection of Staphylococcus pseudintermedius using a novel automated comparison of whole-genome sequences.</title>
        <authorList>
            <person name="Verstappen K.M."/>
            <person name="Huijbregts L."/>
            <person name="Spaninks M."/>
            <person name="Wagenaar J.A."/>
            <person name="Fluit A.C."/>
            <person name="Duim B."/>
        </authorList>
    </citation>
    <scope>NUCLEOTIDE SEQUENCE [LARGE SCALE GENOMIC DNA]</scope>
    <source>
        <strain evidence="3 5">15S02591-1</strain>
    </source>
</reference>
<dbReference type="Proteomes" id="UP000266198">
    <property type="component" value="Unassembled WGS sequence"/>
</dbReference>
<dbReference type="SUPFAM" id="SSF52540">
    <property type="entry name" value="P-loop containing nucleoside triphosphate hydrolases"/>
    <property type="match status" value="1"/>
</dbReference>
<dbReference type="EMBL" id="MWUR01000010">
    <property type="protein sequence ID" value="PCF50113.1"/>
    <property type="molecule type" value="Genomic_DNA"/>
</dbReference>
<reference evidence="4 6" key="2">
    <citation type="submission" date="2017-06" db="EMBL/GenBank/DDBJ databases">
        <title>Identification of a new gene, sdsY, involved in staphylococcal internalization in non-professional phagocytic cells (NPPCs).</title>
        <authorList>
            <person name="Maali Y."/>
            <person name="Martins-Simoes P."/>
            <person name="Trouillet-Assant S."/>
            <person name="Laurent F."/>
            <person name="Diot A."/>
            <person name="Verhoeven P."/>
            <person name="Bouvard D."/>
            <person name="Vandenesch F."/>
            <person name="Bes M."/>
        </authorList>
    </citation>
    <scope>NUCLEOTIDE SEQUENCE [LARGE SCALE GENOMIC DNA]</scope>
    <source>
        <strain evidence="4 6">Heidy</strain>
    </source>
</reference>